<keyword evidence="4" id="KW-0325">Glycoprotein</keyword>
<evidence type="ECO:0000256" key="3">
    <source>
        <dbReference type="ARBA" id="ARBA00023136"/>
    </source>
</evidence>
<dbReference type="SUPFAM" id="SSF48726">
    <property type="entry name" value="Immunoglobulin"/>
    <property type="match status" value="2"/>
</dbReference>
<dbReference type="InterPro" id="IPR007110">
    <property type="entry name" value="Ig-like_dom"/>
</dbReference>
<name>A0A401T7D8_CHIPU</name>
<accession>A0A401T7D8</accession>
<comment type="subcellular location">
    <subcellularLocation>
        <location evidence="1">Membrane</location>
    </subcellularLocation>
</comment>
<feature type="non-terminal residue" evidence="7">
    <location>
        <position position="1"/>
    </location>
</feature>
<feature type="transmembrane region" description="Helical" evidence="5">
    <location>
        <begin position="292"/>
        <end position="317"/>
    </location>
</feature>
<proteinExistence type="predicted"/>
<reference evidence="7 8" key="1">
    <citation type="journal article" date="2018" name="Nat. Ecol. Evol.">
        <title>Shark genomes provide insights into elasmobranch evolution and the origin of vertebrates.</title>
        <authorList>
            <person name="Hara Y"/>
            <person name="Yamaguchi K"/>
            <person name="Onimaru K"/>
            <person name="Kadota M"/>
            <person name="Koyanagi M"/>
            <person name="Keeley SD"/>
            <person name="Tatsumi K"/>
            <person name="Tanaka K"/>
            <person name="Motone F"/>
            <person name="Kageyama Y"/>
            <person name="Nozu R"/>
            <person name="Adachi N"/>
            <person name="Nishimura O"/>
            <person name="Nakagawa R"/>
            <person name="Tanegashima C"/>
            <person name="Kiyatake I"/>
            <person name="Matsumoto R"/>
            <person name="Murakumo K"/>
            <person name="Nishida K"/>
            <person name="Terakita A"/>
            <person name="Kuratani S"/>
            <person name="Sato K"/>
            <person name="Hyodo S Kuraku.S."/>
        </authorList>
    </citation>
    <scope>NUCLEOTIDE SEQUENCE [LARGE SCALE GENOMIC DNA]</scope>
</reference>
<feature type="transmembrane region" description="Helical" evidence="5">
    <location>
        <begin position="231"/>
        <end position="250"/>
    </location>
</feature>
<dbReference type="InterPro" id="IPR003599">
    <property type="entry name" value="Ig_sub"/>
</dbReference>
<dbReference type="InterPro" id="IPR036179">
    <property type="entry name" value="Ig-like_dom_sf"/>
</dbReference>
<dbReference type="EMBL" id="BEZZ01001208">
    <property type="protein sequence ID" value="GCC38559.1"/>
    <property type="molecule type" value="Genomic_DNA"/>
</dbReference>
<keyword evidence="8" id="KW-1185">Reference proteome</keyword>
<keyword evidence="5" id="KW-0812">Transmembrane</keyword>
<dbReference type="InterPro" id="IPR013783">
    <property type="entry name" value="Ig-like_fold"/>
</dbReference>
<feature type="transmembrane region" description="Helical" evidence="5">
    <location>
        <begin position="198"/>
        <end position="219"/>
    </location>
</feature>
<keyword evidence="2" id="KW-0732">Signal</keyword>
<keyword evidence="3 5" id="KW-0472">Membrane</keyword>
<keyword evidence="5" id="KW-1133">Transmembrane helix</keyword>
<dbReference type="GO" id="GO:0005911">
    <property type="term" value="C:cell-cell junction"/>
    <property type="evidence" value="ECO:0007669"/>
    <property type="project" value="TreeGrafter"/>
</dbReference>
<dbReference type="InterPro" id="IPR013106">
    <property type="entry name" value="Ig_V-set"/>
</dbReference>
<evidence type="ECO:0000313" key="7">
    <source>
        <dbReference type="EMBL" id="GCC38559.1"/>
    </source>
</evidence>
<dbReference type="PANTHER" id="PTHR12080:SF59">
    <property type="entry name" value="HEPATIC AND GLIAL CELL ADHESION MOLECULE"/>
    <property type="match status" value="1"/>
</dbReference>
<organism evidence="7 8">
    <name type="scientific">Chiloscyllium punctatum</name>
    <name type="common">Brownbanded bambooshark</name>
    <name type="synonym">Hemiscyllium punctatum</name>
    <dbReference type="NCBI Taxonomy" id="137246"/>
    <lineage>
        <taxon>Eukaryota</taxon>
        <taxon>Metazoa</taxon>
        <taxon>Chordata</taxon>
        <taxon>Craniata</taxon>
        <taxon>Vertebrata</taxon>
        <taxon>Chondrichthyes</taxon>
        <taxon>Elasmobranchii</taxon>
        <taxon>Galeomorphii</taxon>
        <taxon>Galeoidea</taxon>
        <taxon>Orectolobiformes</taxon>
        <taxon>Hemiscylliidae</taxon>
        <taxon>Chiloscyllium</taxon>
    </lineage>
</organism>
<dbReference type="Gene3D" id="2.60.40.10">
    <property type="entry name" value="Immunoglobulins"/>
    <property type="match status" value="2"/>
</dbReference>
<evidence type="ECO:0000313" key="8">
    <source>
        <dbReference type="Proteomes" id="UP000287033"/>
    </source>
</evidence>
<evidence type="ECO:0000256" key="4">
    <source>
        <dbReference type="ARBA" id="ARBA00023180"/>
    </source>
</evidence>
<evidence type="ECO:0000256" key="1">
    <source>
        <dbReference type="ARBA" id="ARBA00004370"/>
    </source>
</evidence>
<feature type="domain" description="Ig-like" evidence="6">
    <location>
        <begin position="103"/>
        <end position="182"/>
    </location>
</feature>
<evidence type="ECO:0000256" key="2">
    <source>
        <dbReference type="ARBA" id="ARBA00022729"/>
    </source>
</evidence>
<comment type="caution">
    <text evidence="7">The sequence shown here is derived from an EMBL/GenBank/DDBJ whole genome shotgun (WGS) entry which is preliminary data.</text>
</comment>
<dbReference type="AlphaFoldDB" id="A0A401T7D8"/>
<dbReference type="InterPro" id="IPR015631">
    <property type="entry name" value="CD2/SLAM_rcpt"/>
</dbReference>
<dbReference type="OrthoDB" id="6353782at2759"/>
<sequence length="393" mass="43802">GRKEVFGVRGSSILLDPEYTDDLTHRGIVWTFNGSTRSLVNIVDYVPGYYKVEPSKQFQSRLHYNPSNGSLLLKNLQPHDQGVYTFAVDENWKMSANLRLIEPLSEPVIIPKSVNATIVLTCQVSLGRPSSILWWTDSDVIESGQHYQLRDNNRTLIVSEVSKSDCRIYFCSVENPVSKNTTSYSVYSFERHYLTKGLSIAVAAVVVTTSIITCRIVFCSNAEKRLYFLKYGLQIMVYVLLIALFAYWIAVGETSTIVLVMLVVSCLLLILTVLLLMASFGRFKETLKSKTCILTVLGVLAMSGEIAVLCLTASLIAEVTSPVDKGCALAAKLRSNVTIAAYVSIAFLLALVLRTILTKWNKRRLRNQPPNLDANNVDVQQEGELIDQGKEKL</sequence>
<dbReference type="Pfam" id="PF07686">
    <property type="entry name" value="V-set"/>
    <property type="match status" value="1"/>
</dbReference>
<dbReference type="STRING" id="137246.A0A401T7D8"/>
<dbReference type="PANTHER" id="PTHR12080">
    <property type="entry name" value="SIGNALING LYMPHOCYTIC ACTIVATION MOLECULE"/>
    <property type="match status" value="1"/>
</dbReference>
<dbReference type="InterPro" id="IPR013098">
    <property type="entry name" value="Ig_I-set"/>
</dbReference>
<feature type="transmembrane region" description="Helical" evidence="5">
    <location>
        <begin position="256"/>
        <end position="280"/>
    </location>
</feature>
<dbReference type="OMA" id="IWMQEEG"/>
<dbReference type="SMART" id="SM00409">
    <property type="entry name" value="IG"/>
    <property type="match status" value="2"/>
</dbReference>
<evidence type="ECO:0000259" key="6">
    <source>
        <dbReference type="PROSITE" id="PS50835"/>
    </source>
</evidence>
<protein>
    <recommendedName>
        <fullName evidence="6">Ig-like domain-containing protein</fullName>
    </recommendedName>
</protein>
<dbReference type="Pfam" id="PF07679">
    <property type="entry name" value="I-set"/>
    <property type="match status" value="1"/>
</dbReference>
<gene>
    <name evidence="7" type="ORF">chiPu_0017074</name>
</gene>
<evidence type="ECO:0000256" key="5">
    <source>
        <dbReference type="SAM" id="Phobius"/>
    </source>
</evidence>
<dbReference type="PROSITE" id="PS50835">
    <property type="entry name" value="IG_LIKE"/>
    <property type="match status" value="1"/>
</dbReference>
<dbReference type="GO" id="GO:0016020">
    <property type="term" value="C:membrane"/>
    <property type="evidence" value="ECO:0007669"/>
    <property type="project" value="UniProtKB-SubCell"/>
</dbReference>
<dbReference type="Proteomes" id="UP000287033">
    <property type="component" value="Unassembled WGS sequence"/>
</dbReference>
<feature type="transmembrane region" description="Helical" evidence="5">
    <location>
        <begin position="337"/>
        <end position="357"/>
    </location>
</feature>